<evidence type="ECO:0000313" key="2">
    <source>
        <dbReference type="EMBL" id="OPJ59803.1"/>
    </source>
</evidence>
<keyword evidence="2" id="KW-0489">Methyltransferase</keyword>
<evidence type="ECO:0000313" key="3">
    <source>
        <dbReference type="Proteomes" id="UP000191056"/>
    </source>
</evidence>
<comment type="caution">
    <text evidence="2">The sequence shown here is derived from an EMBL/GenBank/DDBJ whole genome shotgun (WGS) entry which is preliminary data.</text>
</comment>
<dbReference type="InterPro" id="IPR013216">
    <property type="entry name" value="Methyltransf_11"/>
</dbReference>
<accession>A0A1V4IIM9</accession>
<dbReference type="STRING" id="225345.CLCHR_32610"/>
<protein>
    <submittedName>
        <fullName evidence="2">Demethylmenaquinone methyltransferase</fullName>
        <ecNumber evidence="2">2.1.1.163</ecNumber>
    </submittedName>
</protein>
<dbReference type="Pfam" id="PF08241">
    <property type="entry name" value="Methyltransf_11"/>
    <property type="match status" value="1"/>
</dbReference>
<reference evidence="2 3" key="1">
    <citation type="submission" date="2017-03" db="EMBL/GenBank/DDBJ databases">
        <title>Genome sequence of Clostridium chromiireducens DSM 23318.</title>
        <authorList>
            <person name="Poehlein A."/>
            <person name="Daniel R."/>
        </authorList>
    </citation>
    <scope>NUCLEOTIDE SEQUENCE [LARGE SCALE GENOMIC DNA]</scope>
    <source>
        <strain evidence="2 3">DSM 23318</strain>
    </source>
</reference>
<dbReference type="GO" id="GO:0032259">
    <property type="term" value="P:methylation"/>
    <property type="evidence" value="ECO:0007669"/>
    <property type="project" value="UniProtKB-KW"/>
</dbReference>
<dbReference type="RefSeq" id="WP_079440863.1">
    <property type="nucleotide sequence ID" value="NZ_MZGT01000046.1"/>
</dbReference>
<keyword evidence="3" id="KW-1185">Reference proteome</keyword>
<dbReference type="CDD" id="cd02440">
    <property type="entry name" value="AdoMet_MTases"/>
    <property type="match status" value="1"/>
</dbReference>
<dbReference type="OrthoDB" id="9808140at2"/>
<dbReference type="InterPro" id="IPR029063">
    <property type="entry name" value="SAM-dependent_MTases_sf"/>
</dbReference>
<sequence length="201" mass="23030">MKEEKEKSIKHFNSTAGEYDSSFDGRFVKVMYEPLLDELDKNVEGKLLDVGCGTGNILCKLVNGKRELFGIDLSENMVRECSKRMEDSAEIKVSDAEHMPYKDNFFDVLICNASFHHYPHPEEVLKEMKRVLKSGGRLLIGEGYAIQPFRAILNLSFHFSDSGDFKSYGKHEFIRMLEDNGFKIDEVKKTSNRTILYIAKA</sequence>
<organism evidence="2 3">
    <name type="scientific">Clostridium chromiireducens</name>
    <dbReference type="NCBI Taxonomy" id="225345"/>
    <lineage>
        <taxon>Bacteria</taxon>
        <taxon>Bacillati</taxon>
        <taxon>Bacillota</taxon>
        <taxon>Clostridia</taxon>
        <taxon>Eubacteriales</taxon>
        <taxon>Clostridiaceae</taxon>
        <taxon>Clostridium</taxon>
    </lineage>
</organism>
<feature type="domain" description="Methyltransferase type 11" evidence="1">
    <location>
        <begin position="48"/>
        <end position="140"/>
    </location>
</feature>
<dbReference type="EC" id="2.1.1.163" evidence="2"/>
<dbReference type="PANTHER" id="PTHR43591:SF24">
    <property type="entry name" value="2-METHOXY-6-POLYPRENYL-1,4-BENZOQUINOL METHYLASE, MITOCHONDRIAL"/>
    <property type="match status" value="1"/>
</dbReference>
<keyword evidence="2" id="KW-0808">Transferase</keyword>
<dbReference type="AlphaFoldDB" id="A0A1V4IIM9"/>
<dbReference type="GO" id="GO:0043770">
    <property type="term" value="F:demethylmenaquinone methyltransferase activity"/>
    <property type="evidence" value="ECO:0007669"/>
    <property type="project" value="UniProtKB-EC"/>
</dbReference>
<dbReference type="GO" id="GO:0008757">
    <property type="term" value="F:S-adenosylmethionine-dependent methyltransferase activity"/>
    <property type="evidence" value="ECO:0007669"/>
    <property type="project" value="InterPro"/>
</dbReference>
<evidence type="ECO:0000259" key="1">
    <source>
        <dbReference type="Pfam" id="PF08241"/>
    </source>
</evidence>
<dbReference type="Proteomes" id="UP000191056">
    <property type="component" value="Unassembled WGS sequence"/>
</dbReference>
<dbReference type="Gene3D" id="3.40.50.150">
    <property type="entry name" value="Vaccinia Virus protein VP39"/>
    <property type="match status" value="1"/>
</dbReference>
<name>A0A1V4IIM9_9CLOT</name>
<dbReference type="PANTHER" id="PTHR43591">
    <property type="entry name" value="METHYLTRANSFERASE"/>
    <property type="match status" value="1"/>
</dbReference>
<gene>
    <name evidence="2" type="primary">ubiE_3</name>
    <name evidence="2" type="ORF">CLCHR_32610</name>
</gene>
<dbReference type="SUPFAM" id="SSF53335">
    <property type="entry name" value="S-adenosyl-L-methionine-dependent methyltransferases"/>
    <property type="match status" value="1"/>
</dbReference>
<dbReference type="EMBL" id="MZGT01000046">
    <property type="protein sequence ID" value="OPJ59803.1"/>
    <property type="molecule type" value="Genomic_DNA"/>
</dbReference>
<proteinExistence type="predicted"/>